<accession>A0A286GKL3</accession>
<dbReference type="AlphaFoldDB" id="A0A286GKL3"/>
<sequence>MTLYIVAKLTNFRHQSFANAMFASDLKQRIVLILFTGLLAFTTHAQTAPASLTTATKPVLAPSGAAPSLLDGFSSVPSSLTTLGLPTPASVKSSVKAKKDALGSLTSPTSGTSSVPSSLTTLGLPTMSSLKDQKDTYLNGIMPDLGLKVKQLKKLKADRKSKSKLSKTEYEGLSMVKAYTKFGSGDRTVIEEFFVLRDNDAVKPLAYVREIYRYYQKSARVTSSIVRDEGAGLLLHGPYKRYQNSDLVEEGYYYAGMKDGRWEKYDSKFMLVDKTRWHRGVPAESRLVYYDSTHRKVKEIIPMEYGKVKGTYMAFYENGLLAEEGKYDNGIKIGRWTEYYPLNPNGRRMRRKLSQYAKDQWDTEFEPYTVTEWDEKGKVTFERAKEKVIQEEETEN</sequence>
<keyword evidence="2" id="KW-1185">Reference proteome</keyword>
<evidence type="ECO:0000313" key="2">
    <source>
        <dbReference type="Proteomes" id="UP000219452"/>
    </source>
</evidence>
<dbReference type="RefSeq" id="WP_245877970.1">
    <property type="nucleotide sequence ID" value="NZ_OCNH01000005.1"/>
</dbReference>
<dbReference type="EMBL" id="OCNH01000005">
    <property type="protein sequence ID" value="SOD96075.1"/>
    <property type="molecule type" value="Genomic_DNA"/>
</dbReference>
<dbReference type="SUPFAM" id="SSF82185">
    <property type="entry name" value="Histone H3 K4-specific methyltransferase SET7/9 N-terminal domain"/>
    <property type="match status" value="1"/>
</dbReference>
<reference evidence="2" key="1">
    <citation type="submission" date="2017-09" db="EMBL/GenBank/DDBJ databases">
        <authorList>
            <person name="Varghese N."/>
            <person name="Submissions S."/>
        </authorList>
    </citation>
    <scope>NUCLEOTIDE SEQUENCE [LARGE SCALE GENOMIC DNA]</scope>
    <source>
        <strain evidence="2">DSM 29961</strain>
    </source>
</reference>
<name>A0A286GKL3_9BACT</name>
<dbReference type="Proteomes" id="UP000219452">
    <property type="component" value="Unassembled WGS sequence"/>
</dbReference>
<gene>
    <name evidence="1" type="ORF">SAMN06269250_5124</name>
</gene>
<dbReference type="Gene3D" id="3.90.930.1">
    <property type="match status" value="1"/>
</dbReference>
<organism evidence="1 2">
    <name type="scientific">Spirosoma fluviale</name>
    <dbReference type="NCBI Taxonomy" id="1597977"/>
    <lineage>
        <taxon>Bacteria</taxon>
        <taxon>Pseudomonadati</taxon>
        <taxon>Bacteroidota</taxon>
        <taxon>Cytophagia</taxon>
        <taxon>Cytophagales</taxon>
        <taxon>Cytophagaceae</taxon>
        <taxon>Spirosoma</taxon>
    </lineage>
</organism>
<proteinExistence type="predicted"/>
<protein>
    <submittedName>
        <fullName evidence="1">Antitoxin component YwqK of the YwqJK toxin-antitoxin module</fullName>
    </submittedName>
</protein>
<evidence type="ECO:0000313" key="1">
    <source>
        <dbReference type="EMBL" id="SOD96075.1"/>
    </source>
</evidence>